<gene>
    <name evidence="1" type="ORF">GN958_ATG02215</name>
</gene>
<protein>
    <submittedName>
        <fullName evidence="1">Uncharacterized protein</fullName>
    </submittedName>
</protein>
<evidence type="ECO:0000313" key="1">
    <source>
        <dbReference type="EMBL" id="KAF4148571.1"/>
    </source>
</evidence>
<accession>A0A8S9V6U0</accession>
<reference evidence="1" key="1">
    <citation type="submission" date="2020-03" db="EMBL/GenBank/DDBJ databases">
        <title>Hybrid Assembly of Korean Phytophthora infestans isolates.</title>
        <authorList>
            <person name="Prokchorchik M."/>
            <person name="Lee Y."/>
            <person name="Seo J."/>
            <person name="Cho J.-H."/>
            <person name="Park Y.-E."/>
            <person name="Jang D.-C."/>
            <person name="Im J.-S."/>
            <person name="Choi J.-G."/>
            <person name="Park H.-J."/>
            <person name="Lee G.-B."/>
            <person name="Lee Y.-G."/>
            <person name="Hong S.-Y."/>
            <person name="Cho K."/>
            <person name="Sohn K.H."/>
        </authorList>
    </citation>
    <scope>NUCLEOTIDE SEQUENCE</scope>
    <source>
        <strain evidence="1">KR_2_A2</strain>
    </source>
</reference>
<dbReference type="Proteomes" id="UP000704712">
    <property type="component" value="Unassembled WGS sequence"/>
</dbReference>
<organism evidence="1 2">
    <name type="scientific">Phytophthora infestans</name>
    <name type="common">Potato late blight agent</name>
    <name type="synonym">Botrytis infestans</name>
    <dbReference type="NCBI Taxonomy" id="4787"/>
    <lineage>
        <taxon>Eukaryota</taxon>
        <taxon>Sar</taxon>
        <taxon>Stramenopiles</taxon>
        <taxon>Oomycota</taxon>
        <taxon>Peronosporomycetes</taxon>
        <taxon>Peronosporales</taxon>
        <taxon>Peronosporaceae</taxon>
        <taxon>Phytophthora</taxon>
    </lineage>
</organism>
<dbReference type="AlphaFoldDB" id="A0A8S9V6U0"/>
<comment type="caution">
    <text evidence="1">The sequence shown here is derived from an EMBL/GenBank/DDBJ whole genome shotgun (WGS) entry which is preliminary data.</text>
</comment>
<sequence length="201" mass="22906">MTEANFVALLTQRVKRVSRKGKEAWNGEVFENLLFEFCVYCRGRDNRPTIHRATASRIKQATVAVQRYQQENDIALDPITMNHIVTTHARQPDETQFTLPDDNTTRQAMALDASMTTTATTHHADAKPQISTIRLEINGNWNDFRVEVASLRSALGLPAHDIFTPGVLHGLFQLIHLKTTLEMETIERKILVKAFRIVREI</sequence>
<proteinExistence type="predicted"/>
<evidence type="ECO:0000313" key="2">
    <source>
        <dbReference type="Proteomes" id="UP000704712"/>
    </source>
</evidence>
<name>A0A8S9V6U0_PHYIN</name>
<dbReference type="EMBL" id="JAACNO010000257">
    <property type="protein sequence ID" value="KAF4148571.1"/>
    <property type="molecule type" value="Genomic_DNA"/>
</dbReference>